<dbReference type="InterPro" id="IPR038422">
    <property type="entry name" value="Cut8/Sts1_sf"/>
</dbReference>
<comment type="subcellular location">
    <subcellularLocation>
        <location evidence="1">Nucleus</location>
    </subcellularLocation>
</comment>
<comment type="similarity">
    <text evidence="2">Belongs to the cut8/STS1 family.</text>
</comment>
<accession>A0ABR0ZLZ2</accession>
<feature type="region of interest" description="Disordered" evidence="4">
    <location>
        <begin position="41"/>
        <end position="68"/>
    </location>
</feature>
<gene>
    <name evidence="5" type="ORF">HHUSO_G11526</name>
</gene>
<dbReference type="PANTHER" id="PTHR28032:SF1">
    <property type="entry name" value="FI02826P"/>
    <property type="match status" value="1"/>
</dbReference>
<evidence type="ECO:0000256" key="3">
    <source>
        <dbReference type="ARBA" id="ARBA00023242"/>
    </source>
</evidence>
<protein>
    <submittedName>
        <fullName evidence="5">Uncharacterized protein</fullName>
    </submittedName>
</protein>
<name>A0ABR0ZLZ2_HUSHU</name>
<keyword evidence="6" id="KW-1185">Reference proteome</keyword>
<keyword evidence="3" id="KW-0539">Nucleus</keyword>
<dbReference type="Pfam" id="PF08559">
    <property type="entry name" value="Cut8"/>
    <property type="match status" value="1"/>
</dbReference>
<dbReference type="InterPro" id="IPR013868">
    <property type="entry name" value="Cut8/Sts1_fam"/>
</dbReference>
<dbReference type="PANTHER" id="PTHR28032">
    <property type="entry name" value="FI02826P"/>
    <property type="match status" value="1"/>
</dbReference>
<sequence length="306" mass="35091">MAIYCQERRVLMEIPTPQPKTSAGIRRRSYLDALNYRGASTPNLRNNSIPSNQDLYSESSDSSLSDDGFESSLHIGDHFERRQRLAFYSPASEFQVNSSYITEPSLKKQRISNKEEVGLQFQLESLSQQKQLVEVVNSLVILEEQEQKTLPFPNLKPLQEELQLKKANVYRSIPYTRLGSNRDAHCYRKACPQLLAFKKTCIGRGQLLLQCNLWESALEFVLNAWRFTSELPQWETSSHNRCKEQCFSALAAQCTTALQQSSIGMKRAIELKRRLKIARTHSKLIIPCIQELDSIIENLQCRTAET</sequence>
<evidence type="ECO:0000313" key="5">
    <source>
        <dbReference type="EMBL" id="KAK6485684.1"/>
    </source>
</evidence>
<reference evidence="5 6" key="1">
    <citation type="submission" date="2021-05" db="EMBL/GenBank/DDBJ databases">
        <authorList>
            <person name="Zahm M."/>
            <person name="Klopp C."/>
            <person name="Cabau C."/>
            <person name="Kuhl H."/>
            <person name="Suciu R."/>
            <person name="Ciorpac M."/>
            <person name="Holostenco D."/>
            <person name="Gessner J."/>
            <person name="Wuertz S."/>
            <person name="Hohne C."/>
            <person name="Stock M."/>
            <person name="Gislard M."/>
            <person name="Lluch J."/>
            <person name="Milhes M."/>
            <person name="Lampietro C."/>
            <person name="Lopez Roques C."/>
            <person name="Donnadieu C."/>
            <person name="Du K."/>
            <person name="Schartl M."/>
            <person name="Guiguen Y."/>
        </authorList>
    </citation>
    <scope>NUCLEOTIDE SEQUENCE [LARGE SCALE GENOMIC DNA]</scope>
    <source>
        <strain evidence="5">Hh-F2</strain>
        <tissue evidence="5">Blood</tissue>
    </source>
</reference>
<evidence type="ECO:0000256" key="1">
    <source>
        <dbReference type="ARBA" id="ARBA00004123"/>
    </source>
</evidence>
<dbReference type="EMBL" id="JAHFZB010000009">
    <property type="protein sequence ID" value="KAK6485684.1"/>
    <property type="molecule type" value="Genomic_DNA"/>
</dbReference>
<feature type="compositionally biased region" description="Polar residues" evidence="4">
    <location>
        <begin position="41"/>
        <end position="53"/>
    </location>
</feature>
<feature type="compositionally biased region" description="Low complexity" evidence="4">
    <location>
        <begin position="54"/>
        <end position="68"/>
    </location>
</feature>
<dbReference type="Gene3D" id="1.20.58.1590">
    <property type="entry name" value="Tethering factor for nuclear proteasome Cut8/Sts1"/>
    <property type="match status" value="1"/>
</dbReference>
<comment type="caution">
    <text evidence="5">The sequence shown here is derived from an EMBL/GenBank/DDBJ whole genome shotgun (WGS) entry which is preliminary data.</text>
</comment>
<evidence type="ECO:0000313" key="6">
    <source>
        <dbReference type="Proteomes" id="UP001369086"/>
    </source>
</evidence>
<dbReference type="Proteomes" id="UP001369086">
    <property type="component" value="Unassembled WGS sequence"/>
</dbReference>
<proteinExistence type="inferred from homology"/>
<evidence type="ECO:0000256" key="2">
    <source>
        <dbReference type="ARBA" id="ARBA00006199"/>
    </source>
</evidence>
<evidence type="ECO:0000256" key="4">
    <source>
        <dbReference type="SAM" id="MobiDB-lite"/>
    </source>
</evidence>
<organism evidence="5 6">
    <name type="scientific">Huso huso</name>
    <name type="common">Beluga</name>
    <name type="synonym">Acipenser huso</name>
    <dbReference type="NCBI Taxonomy" id="61971"/>
    <lineage>
        <taxon>Eukaryota</taxon>
        <taxon>Metazoa</taxon>
        <taxon>Chordata</taxon>
        <taxon>Craniata</taxon>
        <taxon>Vertebrata</taxon>
        <taxon>Euteleostomi</taxon>
        <taxon>Actinopterygii</taxon>
        <taxon>Chondrostei</taxon>
        <taxon>Acipenseriformes</taxon>
        <taxon>Acipenseridae</taxon>
        <taxon>Huso</taxon>
    </lineage>
</organism>